<dbReference type="PANTHER" id="PTHR31286">
    <property type="entry name" value="GLYCINE-RICH CELL WALL STRUCTURAL PROTEIN 1.8-LIKE"/>
    <property type="match status" value="1"/>
</dbReference>
<sequence>MSMEEQGSSSAGGDDGIERMMKQLGLRDEDMDDVVFEAEDPPPEEATRWMIIARFACLGDWEKVTEGGPWAFRGNLVLMAPYDEFSKPSSIKLNHIDIWIQIHDLHIGYAPMVKALASKVGEFKISESNSFGFEGNFYRVKVRLDVRKPLKSVVSMSSNQWRLTNVYGESQTSERYKTWNTLKDISSSSSLPWLCLGDFNEVLRADEHQGVGTRSLNQMQGFRDTVDLCNLIDLGYKGHF</sequence>
<dbReference type="InterPro" id="IPR036691">
    <property type="entry name" value="Endo/exonu/phosph_ase_sf"/>
</dbReference>
<dbReference type="Gene3D" id="3.60.10.10">
    <property type="entry name" value="Endonuclease/exonuclease/phosphatase"/>
    <property type="match status" value="1"/>
</dbReference>
<dbReference type="EMBL" id="JAUUTY010000003">
    <property type="protein sequence ID" value="KAK1665276.1"/>
    <property type="molecule type" value="Genomic_DNA"/>
</dbReference>
<organism evidence="1 2">
    <name type="scientific">Lolium multiflorum</name>
    <name type="common">Italian ryegrass</name>
    <name type="synonym">Lolium perenne subsp. multiflorum</name>
    <dbReference type="NCBI Taxonomy" id="4521"/>
    <lineage>
        <taxon>Eukaryota</taxon>
        <taxon>Viridiplantae</taxon>
        <taxon>Streptophyta</taxon>
        <taxon>Embryophyta</taxon>
        <taxon>Tracheophyta</taxon>
        <taxon>Spermatophyta</taxon>
        <taxon>Magnoliopsida</taxon>
        <taxon>Liliopsida</taxon>
        <taxon>Poales</taxon>
        <taxon>Poaceae</taxon>
        <taxon>BOP clade</taxon>
        <taxon>Pooideae</taxon>
        <taxon>Poodae</taxon>
        <taxon>Poeae</taxon>
        <taxon>Poeae Chloroplast Group 2 (Poeae type)</taxon>
        <taxon>Loliodinae</taxon>
        <taxon>Loliinae</taxon>
        <taxon>Lolium</taxon>
    </lineage>
</organism>
<reference evidence="1" key="1">
    <citation type="submission" date="2023-07" db="EMBL/GenBank/DDBJ databases">
        <title>A chromosome-level genome assembly of Lolium multiflorum.</title>
        <authorList>
            <person name="Chen Y."/>
            <person name="Copetti D."/>
            <person name="Kolliker R."/>
            <person name="Studer B."/>
        </authorList>
    </citation>
    <scope>NUCLEOTIDE SEQUENCE</scope>
    <source>
        <strain evidence="1">02402/16</strain>
        <tissue evidence="1">Leaf</tissue>
    </source>
</reference>
<dbReference type="PANTHER" id="PTHR31286:SF167">
    <property type="entry name" value="OS09G0268800 PROTEIN"/>
    <property type="match status" value="1"/>
</dbReference>
<protein>
    <recommendedName>
        <fullName evidence="3">DUF4283 domain-containing protein</fullName>
    </recommendedName>
</protein>
<dbReference type="SUPFAM" id="SSF56219">
    <property type="entry name" value="DNase I-like"/>
    <property type="match status" value="1"/>
</dbReference>
<dbReference type="InterPro" id="IPR040256">
    <property type="entry name" value="At4g02000-like"/>
</dbReference>
<accession>A0AAD8WKF2</accession>
<comment type="caution">
    <text evidence="1">The sequence shown here is derived from an EMBL/GenBank/DDBJ whole genome shotgun (WGS) entry which is preliminary data.</text>
</comment>
<evidence type="ECO:0008006" key="3">
    <source>
        <dbReference type="Google" id="ProtNLM"/>
    </source>
</evidence>
<dbReference type="AlphaFoldDB" id="A0AAD8WKF2"/>
<name>A0AAD8WKF2_LOLMU</name>
<evidence type="ECO:0000313" key="2">
    <source>
        <dbReference type="Proteomes" id="UP001231189"/>
    </source>
</evidence>
<proteinExistence type="predicted"/>
<keyword evidence="2" id="KW-1185">Reference proteome</keyword>
<dbReference type="Proteomes" id="UP001231189">
    <property type="component" value="Unassembled WGS sequence"/>
</dbReference>
<evidence type="ECO:0000313" key="1">
    <source>
        <dbReference type="EMBL" id="KAK1665276.1"/>
    </source>
</evidence>
<gene>
    <name evidence="1" type="ORF">QYE76_053435</name>
</gene>